<dbReference type="EMBL" id="CP015163">
    <property type="protein sequence ID" value="AXB42604.1"/>
    <property type="molecule type" value="Genomic_DNA"/>
</dbReference>
<gene>
    <name evidence="1" type="ORF">A4R43_08735</name>
</gene>
<evidence type="ECO:0000313" key="2">
    <source>
        <dbReference type="Proteomes" id="UP000250434"/>
    </source>
</evidence>
<name>A0A344L3I0_9PSEU</name>
<dbReference type="AlphaFoldDB" id="A0A344L3I0"/>
<accession>A0A344L3I0</accession>
<reference evidence="1 2" key="1">
    <citation type="submission" date="2016-04" db="EMBL/GenBank/DDBJ databases">
        <title>Complete genome sequence and analysis of deep-sea sediment isolate, Amycolatopsis sp. WP1.</title>
        <authorList>
            <person name="Wang H."/>
            <person name="Chen S."/>
            <person name="Wu Q."/>
        </authorList>
    </citation>
    <scope>NUCLEOTIDE SEQUENCE [LARGE SCALE GENOMIC DNA]</scope>
    <source>
        <strain evidence="1 2">WP1</strain>
    </source>
</reference>
<organism evidence="1 2">
    <name type="scientific">Amycolatopsis albispora</name>
    <dbReference type="NCBI Taxonomy" id="1804986"/>
    <lineage>
        <taxon>Bacteria</taxon>
        <taxon>Bacillati</taxon>
        <taxon>Actinomycetota</taxon>
        <taxon>Actinomycetes</taxon>
        <taxon>Pseudonocardiales</taxon>
        <taxon>Pseudonocardiaceae</taxon>
        <taxon>Amycolatopsis</taxon>
    </lineage>
</organism>
<sequence>MPSARTKNAPHALSGADEFGQLIQMWFAAAAGMFPAWYEWKTSSTPARWYSRYSSGNRNS</sequence>
<dbReference type="KEGG" id="aab:A4R43_08735"/>
<dbReference type="Proteomes" id="UP000250434">
    <property type="component" value="Chromosome"/>
</dbReference>
<evidence type="ECO:0000313" key="1">
    <source>
        <dbReference type="EMBL" id="AXB42604.1"/>
    </source>
</evidence>
<proteinExistence type="predicted"/>
<keyword evidence="2" id="KW-1185">Reference proteome</keyword>
<protein>
    <submittedName>
        <fullName evidence="1">Uncharacterized protein</fullName>
    </submittedName>
</protein>